<gene>
    <name evidence="1" type="ORF">A9306_08915</name>
</gene>
<reference evidence="1 2" key="1">
    <citation type="submission" date="2016-06" db="EMBL/GenBank/DDBJ databases">
        <title>Draft genome of Moraxella atlantae CCUG 59586.</title>
        <authorList>
            <person name="Salva-Serra F."/>
            <person name="Engstrom-Jakobsson H."/>
            <person name="Thorell K."/>
            <person name="Gonzales-Siles L."/>
            <person name="Karlsson R."/>
            <person name="Boulund F."/>
            <person name="Engstrand L."/>
            <person name="Kristiansson E."/>
            <person name="Moore E."/>
        </authorList>
    </citation>
    <scope>NUCLEOTIDE SEQUENCE [LARGE SCALE GENOMIC DNA]</scope>
    <source>
        <strain evidence="1 2">CCUG 59586</strain>
    </source>
</reference>
<dbReference type="NCBIfam" id="TIGR01551">
    <property type="entry name" value="major_capsid_P2"/>
    <property type="match status" value="1"/>
</dbReference>
<protein>
    <submittedName>
        <fullName evidence="1">Phage major capsid protein, P2 family</fullName>
    </submittedName>
</protein>
<comment type="caution">
    <text evidence="1">The sequence shown here is derived from an EMBL/GenBank/DDBJ whole genome shotgun (WGS) entry which is preliminary data.</text>
</comment>
<proteinExistence type="predicted"/>
<evidence type="ECO:0000313" key="1">
    <source>
        <dbReference type="EMBL" id="OBX79124.1"/>
    </source>
</evidence>
<name>A0A1B8QCT7_9GAMM</name>
<dbReference type="Pfam" id="PF05125">
    <property type="entry name" value="Phage_cap_P2"/>
    <property type="match status" value="1"/>
</dbReference>
<dbReference type="InterPro" id="IPR006441">
    <property type="entry name" value="Phage_P2_GpN"/>
</dbReference>
<dbReference type="RefSeq" id="WP_067337466.1">
    <property type="nucleotide sequence ID" value="NZ_LZNA01000042.1"/>
</dbReference>
<organism evidence="1 2">
    <name type="scientific">Faucicola atlantae</name>
    <dbReference type="NCBI Taxonomy" id="34059"/>
    <lineage>
        <taxon>Bacteria</taxon>
        <taxon>Pseudomonadati</taxon>
        <taxon>Pseudomonadota</taxon>
        <taxon>Gammaproteobacteria</taxon>
        <taxon>Moraxellales</taxon>
        <taxon>Moraxellaceae</taxon>
        <taxon>Faucicola</taxon>
    </lineage>
</organism>
<evidence type="ECO:0000313" key="2">
    <source>
        <dbReference type="Proteomes" id="UP000092616"/>
    </source>
</evidence>
<dbReference type="Proteomes" id="UP000092616">
    <property type="component" value="Unassembled WGS sequence"/>
</dbReference>
<accession>A0A1B8QCT7</accession>
<keyword evidence="2" id="KW-1185">Reference proteome</keyword>
<dbReference type="AlphaFoldDB" id="A0A1B8QCT7"/>
<sequence length="337" mass="37827">MRNSTRVLFNAYLANVAVLNEVAAATDKFNVSPSVQQRLEQRLQESSEFLKLINIVPVTEQSGQVLGLDAYPYASRTNTARGDRRQPTDITSISTVNEYFCAKTDYDTAIPYAKLDAWAGHSDFELKIRDLIVKSQALARIMIGFNGQFASPETHRDNFPLLQDVNIGWLQKYREFAPQNVLSHGKNNTSVLVGKDGDYTNVDALVYDCVNNLIDPVYRDDTRLRVIVGRGLINNRQFPLINGNNTPTEILAVNTLLGMDKIGGVVSMTAPYFPDNAIFIQPLENLSIYVQEGSRRRLVRDEPEYDRIANYESSNDAYVVENYEAGCLIENIELAKG</sequence>
<dbReference type="EMBL" id="LZNA01000042">
    <property type="protein sequence ID" value="OBX79124.1"/>
    <property type="molecule type" value="Genomic_DNA"/>
</dbReference>